<dbReference type="SUPFAM" id="SSF52540">
    <property type="entry name" value="P-loop containing nucleoside triphosphate hydrolases"/>
    <property type="match status" value="1"/>
</dbReference>
<gene>
    <name evidence="1" type="ORF">NRP21_18870</name>
</gene>
<sequence length="1020" mass="112614">MIGAISRLLASMSLTLKQPLGSFCDVETTHGNALVTKHSDYLSVIRIEGMRRMATRKDVERIALAQRVDVSGALEDPGHAIVGWFISDPDQSAVEIDRLNLNSCRTIARELGLNVSDVLNERAALWPKVMRWEAAYYVLWTRRSVLTKEERKQMGEEQAALAKAGPRTGGSQRYYLRSDVMAARHDAFVLRVLGALNGNDIATRELDAHEALKLTRETVYRETSGSEWKATLMGDRVMPRATEEGGRKPDAAPGMLWPAIREQIFHSDAETQGGQRVRIGDNDYAHVDMAVGPEDPRPFVELSARLGQDRVPWRGAIVIEGGGRSAMQVKETAAIFLSMFPGNGDIRRAFDGLRQERDTNGHIGVRLRASFATWAPTGESQKLRRRASTLTQRLEGWGNCKATSIAGDPLEGTLSSVPTLSLASTGTPGIALLGDAFAMLPWNRCASPWEQGSVLFTRPDGAIWPYEPAGSSKRPLVCDIFVAPPGSGKSVLANTINLGLCLSTAVLGSRGAKLPLIGKADIGPSAQGFVRLVREALGPEREHEAIFVTMQFRPGYEVNIFDLQVGCQYPLPMEKAFLQNFLSLATMPPDVTTPFEGLSQLIGYVIDEAYRLCTDVPGGSPKPYRAGVEPAVDAALARYRVVLEHAEPWWRDVVDALIEVQEWRLAEVAQRHAVPTLEDLVVAARTDQVRDIFLDLRIAETSEDAIGLFERYIYDVIKKFPTLNAPTRLDFGPARIIVLDLAAVAPTGSSVNDRQTEMMYLLARHILARNFTLHPDYAEYVPEKVRDFQRARFGEIQESVKRLDYDEWHRTKGSPQVRAQAALDVREGRKHNLQLGFASQRLNDMGDEIVSQSTGRFILASGDEKEREQMIERFGLSTASADVVRYALNGPGPKGAPFLAVLQAAGAKYEQMLMNFLGPVELWALSTTPGDTALRNRLYAAVGFSEALRRLARVFPRGSAVSEIDRRKNERLKRGELDMRAEAGVVDELATELTDGKGLGIVLRDLVQDNDPSRVLLAAE</sequence>
<protein>
    <submittedName>
        <fullName evidence="1">ATP-binding protein</fullName>
    </submittedName>
</protein>
<proteinExistence type="predicted"/>
<keyword evidence="2" id="KW-1185">Reference proteome</keyword>
<dbReference type="Proteomes" id="UP001524642">
    <property type="component" value="Unassembled WGS sequence"/>
</dbReference>
<dbReference type="Gene3D" id="3.40.50.300">
    <property type="entry name" value="P-loop containing nucleotide triphosphate hydrolases"/>
    <property type="match status" value="1"/>
</dbReference>
<organism evidence="1 2">
    <name type="scientific">Roseomonas populi</name>
    <dbReference type="NCBI Taxonomy" id="3121582"/>
    <lineage>
        <taxon>Bacteria</taxon>
        <taxon>Pseudomonadati</taxon>
        <taxon>Pseudomonadota</taxon>
        <taxon>Alphaproteobacteria</taxon>
        <taxon>Acetobacterales</taxon>
        <taxon>Roseomonadaceae</taxon>
        <taxon>Roseomonas</taxon>
    </lineage>
</organism>
<accession>A0ABT1XAF2</accession>
<keyword evidence="1" id="KW-0067">ATP-binding</keyword>
<evidence type="ECO:0000313" key="2">
    <source>
        <dbReference type="Proteomes" id="UP001524642"/>
    </source>
</evidence>
<dbReference type="InterPro" id="IPR027417">
    <property type="entry name" value="P-loop_NTPase"/>
</dbReference>
<reference evidence="1 2" key="1">
    <citation type="submission" date="2022-06" db="EMBL/GenBank/DDBJ databases">
        <title>Roseomonas CN29.</title>
        <authorList>
            <person name="Cheng Y."/>
            <person name="He X."/>
        </authorList>
    </citation>
    <scope>NUCLEOTIDE SEQUENCE [LARGE SCALE GENOMIC DNA]</scope>
    <source>
        <strain evidence="1 2">CN29</strain>
    </source>
</reference>
<dbReference type="RefSeq" id="WP_257717779.1">
    <property type="nucleotide sequence ID" value="NZ_JANJOU010000018.1"/>
</dbReference>
<name>A0ABT1XAF2_9PROT</name>
<keyword evidence="1" id="KW-0547">Nucleotide-binding</keyword>
<evidence type="ECO:0000313" key="1">
    <source>
        <dbReference type="EMBL" id="MCR0984122.1"/>
    </source>
</evidence>
<dbReference type="EMBL" id="JANJOU010000018">
    <property type="protein sequence ID" value="MCR0984122.1"/>
    <property type="molecule type" value="Genomic_DNA"/>
</dbReference>
<comment type="caution">
    <text evidence="1">The sequence shown here is derived from an EMBL/GenBank/DDBJ whole genome shotgun (WGS) entry which is preliminary data.</text>
</comment>
<dbReference type="GO" id="GO:0005524">
    <property type="term" value="F:ATP binding"/>
    <property type="evidence" value="ECO:0007669"/>
    <property type="project" value="UniProtKB-KW"/>
</dbReference>